<keyword evidence="4" id="KW-1185">Reference proteome</keyword>
<evidence type="ECO:0000256" key="1">
    <source>
        <dbReference type="ARBA" id="ARBA00023002"/>
    </source>
</evidence>
<dbReference type="Proteomes" id="UP001610631">
    <property type="component" value="Unassembled WGS sequence"/>
</dbReference>
<dbReference type="EMBL" id="JBBDHD010000023">
    <property type="protein sequence ID" value="MFH7595829.1"/>
    <property type="molecule type" value="Genomic_DNA"/>
</dbReference>
<protein>
    <submittedName>
        <fullName evidence="3">Aldehyde dehydrogenase family protein</fullName>
    </submittedName>
</protein>
<dbReference type="Gene3D" id="3.40.309.10">
    <property type="entry name" value="Aldehyde Dehydrogenase, Chain A, domain 2"/>
    <property type="match status" value="1"/>
</dbReference>
<dbReference type="SUPFAM" id="SSF53720">
    <property type="entry name" value="ALDH-like"/>
    <property type="match status" value="1"/>
</dbReference>
<proteinExistence type="predicted"/>
<evidence type="ECO:0000313" key="3">
    <source>
        <dbReference type="EMBL" id="MFH7595829.1"/>
    </source>
</evidence>
<evidence type="ECO:0000313" key="4">
    <source>
        <dbReference type="Proteomes" id="UP001610631"/>
    </source>
</evidence>
<reference evidence="3 4" key="1">
    <citation type="submission" date="2024-03" db="EMBL/GenBank/DDBJ databases">
        <title>Whole genome sequencing of Streptomyces racemochromogenes, to identify antimicrobial biosynthetic gene clusters.</title>
        <authorList>
            <person name="Suryawanshi P."/>
            <person name="Krishnaraj P.U."/>
            <person name="Arun Y.P."/>
            <person name="Suryawanshi M.P."/>
            <person name="Rakshit O."/>
        </authorList>
    </citation>
    <scope>NUCLEOTIDE SEQUENCE [LARGE SCALE GENOMIC DNA]</scope>
    <source>
        <strain evidence="3 4">AUDT626</strain>
    </source>
</reference>
<dbReference type="InterPro" id="IPR015590">
    <property type="entry name" value="Aldehyde_DH_dom"/>
</dbReference>
<organism evidence="3 4">
    <name type="scientific">Streptomyces racemochromogenes</name>
    <dbReference type="NCBI Taxonomy" id="67353"/>
    <lineage>
        <taxon>Bacteria</taxon>
        <taxon>Bacillati</taxon>
        <taxon>Actinomycetota</taxon>
        <taxon>Actinomycetes</taxon>
        <taxon>Kitasatosporales</taxon>
        <taxon>Streptomycetaceae</taxon>
        <taxon>Streptomyces</taxon>
    </lineage>
</organism>
<dbReference type="InterPro" id="IPR016162">
    <property type="entry name" value="Ald_DH_N"/>
</dbReference>
<dbReference type="InterPro" id="IPR016163">
    <property type="entry name" value="Ald_DH_C"/>
</dbReference>
<name>A0ABW7PC62_9ACTN</name>
<evidence type="ECO:0000259" key="2">
    <source>
        <dbReference type="Pfam" id="PF00171"/>
    </source>
</evidence>
<dbReference type="PANTHER" id="PTHR11699">
    <property type="entry name" value="ALDEHYDE DEHYDROGENASE-RELATED"/>
    <property type="match status" value="1"/>
</dbReference>
<accession>A0ABW7PC62</accession>
<comment type="caution">
    <text evidence="3">The sequence shown here is derived from an EMBL/GenBank/DDBJ whole genome shotgun (WGS) entry which is preliminary data.</text>
</comment>
<dbReference type="Pfam" id="PF00171">
    <property type="entry name" value="Aldedh"/>
    <property type="match status" value="1"/>
</dbReference>
<dbReference type="InterPro" id="IPR016161">
    <property type="entry name" value="Ald_DH/histidinol_DH"/>
</dbReference>
<dbReference type="Gene3D" id="3.40.605.10">
    <property type="entry name" value="Aldehyde Dehydrogenase, Chain A, domain 1"/>
    <property type="match status" value="1"/>
</dbReference>
<sequence>MSGRQAQRLYVGGEWVEPDGGYYEVVNPADESVVGLAPEASRAQAEEAARAAAEAFGPWSRTRPEERAAILDRAADVIQREFEPWAELARAETGAPTGIARGMQVGVGVARFRRYAKGALEPVERGLPPQVTEAGPMGAASVLGALEVRQPVGVVTCITSYNNPWANPAGKVAPALAMGNTVVVKPAPQDPLSVFRMAEALAEAGIPPGVVNVVSGQAVEVGEAAVDSPYVDMVSFTGSTGVGQRIAEVCGRSMKRQLMELGGKGAAVVFADADLDAAVMGIGTTFSFYSGQICTAPTRVIVQRSVYAQLVEKLTGYLAFMKVGDPAVKGTVVGPVISEAHRDRVESYVELGRKEGARIVCGGQRPVVGEGRGFYVAPTLLVDCTNDMRVVREEIFGPVVVVVPFEGGEDEAVALANDSDYGLISYVWSGDAARAFRVARRLRAGGVGVNTIGRNMEAPFGGFKRSGVGRDVGSYALHAYSEVQSIVWAG</sequence>
<dbReference type="RefSeq" id="WP_395509683.1">
    <property type="nucleotide sequence ID" value="NZ_JBBDHD010000023.1"/>
</dbReference>
<keyword evidence="1" id="KW-0560">Oxidoreductase</keyword>
<gene>
    <name evidence="3" type="ORF">WDV06_12095</name>
</gene>
<feature type="domain" description="Aldehyde dehydrogenase" evidence="2">
    <location>
        <begin position="15"/>
        <end position="486"/>
    </location>
</feature>